<dbReference type="Proteomes" id="UP000184774">
    <property type="component" value="Unassembled WGS sequence"/>
</dbReference>
<protein>
    <recommendedName>
        <fullName evidence="3">DinB family protein</fullName>
    </recommendedName>
</protein>
<name>A0A1N6M9I7_9VIBR</name>
<evidence type="ECO:0000313" key="2">
    <source>
        <dbReference type="Proteomes" id="UP000184774"/>
    </source>
</evidence>
<organism evidence="1 2">
    <name type="scientific">Vibrio spartinae</name>
    <dbReference type="NCBI Taxonomy" id="1918945"/>
    <lineage>
        <taxon>Bacteria</taxon>
        <taxon>Pseudomonadati</taxon>
        <taxon>Pseudomonadota</taxon>
        <taxon>Gammaproteobacteria</taxon>
        <taxon>Vibrionales</taxon>
        <taxon>Vibrionaceae</taxon>
        <taxon>Vibrio</taxon>
    </lineage>
</organism>
<dbReference type="PANTHER" id="PTHR39473">
    <property type="match status" value="1"/>
</dbReference>
<dbReference type="AlphaFoldDB" id="A0A1N6M9I7"/>
<dbReference type="OrthoDB" id="1162179at2"/>
<sequence length="183" mass="20517">MFAMLNTLNKTEQDGTNLPVIKGSFEALAQGHQFLEHLSDEQYTYVALPHVASSVGQHYRHWLDIFHAIKSANKVIDYNQRRRGHGVESSRQMAMSEISELVTWLSAKTELELKRRVSVVTEVCVTQTEACTMTSTLERELTFASLHANHHFAMAKVVCSLLGVETDAAFGFAPATMTYIRGQ</sequence>
<dbReference type="PANTHER" id="PTHR39473:SF1">
    <property type="entry name" value="DINB-LIKE DOMAIN-CONTAINING PROTEIN"/>
    <property type="match status" value="1"/>
</dbReference>
<dbReference type="EMBL" id="FSSB01000025">
    <property type="protein sequence ID" value="SIO96061.1"/>
    <property type="molecule type" value="Genomic_DNA"/>
</dbReference>
<gene>
    <name evidence="1" type="ORF">VSP9026_03819</name>
</gene>
<reference evidence="1 2" key="1">
    <citation type="submission" date="2016-12" db="EMBL/GenBank/DDBJ databases">
        <authorList>
            <person name="Song W.-J."/>
            <person name="Kurnit D.M."/>
        </authorList>
    </citation>
    <scope>NUCLEOTIDE SEQUENCE [LARGE SCALE GENOMIC DNA]</scope>
    <source>
        <strain evidence="1 2">CECT 9026</strain>
    </source>
</reference>
<evidence type="ECO:0008006" key="3">
    <source>
        <dbReference type="Google" id="ProtNLM"/>
    </source>
</evidence>
<dbReference type="SUPFAM" id="SSF109854">
    <property type="entry name" value="DinB/YfiT-like putative metalloenzymes"/>
    <property type="match status" value="1"/>
</dbReference>
<dbReference type="RefSeq" id="WP_074374532.1">
    <property type="nucleotide sequence ID" value="NZ_AP024907.1"/>
</dbReference>
<evidence type="ECO:0000313" key="1">
    <source>
        <dbReference type="EMBL" id="SIO96061.1"/>
    </source>
</evidence>
<proteinExistence type="predicted"/>
<dbReference type="InterPro" id="IPR034660">
    <property type="entry name" value="DinB/YfiT-like"/>
</dbReference>
<accession>A0A1N6M9I7</accession>